<evidence type="ECO:0000313" key="1">
    <source>
        <dbReference type="EMBL" id="GAF71008.1"/>
    </source>
</evidence>
<dbReference type="Gene3D" id="3.30.300.20">
    <property type="match status" value="1"/>
</dbReference>
<dbReference type="SUPFAM" id="SSF89919">
    <property type="entry name" value="Ribosome-binding factor A, RbfA"/>
    <property type="match status" value="1"/>
</dbReference>
<dbReference type="GO" id="GO:0043024">
    <property type="term" value="F:ribosomal small subunit binding"/>
    <property type="evidence" value="ECO:0007669"/>
    <property type="project" value="TreeGrafter"/>
</dbReference>
<comment type="caution">
    <text evidence="1">The sequence shown here is derived from an EMBL/GenBank/DDBJ whole genome shotgun (WGS) entry which is preliminary data.</text>
</comment>
<proteinExistence type="inferred from homology"/>
<dbReference type="InterPro" id="IPR000238">
    <property type="entry name" value="RbfA"/>
</dbReference>
<organism evidence="1">
    <name type="scientific">marine sediment metagenome</name>
    <dbReference type="NCBI Taxonomy" id="412755"/>
    <lineage>
        <taxon>unclassified sequences</taxon>
        <taxon>metagenomes</taxon>
        <taxon>ecological metagenomes</taxon>
    </lineage>
</organism>
<dbReference type="Pfam" id="PF02033">
    <property type="entry name" value="RBFA"/>
    <property type="match status" value="1"/>
</dbReference>
<dbReference type="PANTHER" id="PTHR33515">
    <property type="entry name" value="RIBOSOME-BINDING FACTOR A, CHLOROPLASTIC-RELATED"/>
    <property type="match status" value="1"/>
</dbReference>
<gene>
    <name evidence="1" type="ORF">S01H1_10350</name>
</gene>
<dbReference type="InterPro" id="IPR023799">
    <property type="entry name" value="RbfA_dom_sf"/>
</dbReference>
<dbReference type="AlphaFoldDB" id="X0RQG6"/>
<dbReference type="EMBL" id="BARS01005285">
    <property type="protein sequence ID" value="GAF71008.1"/>
    <property type="molecule type" value="Genomic_DNA"/>
</dbReference>
<evidence type="ECO:0008006" key="2">
    <source>
        <dbReference type="Google" id="ProtNLM"/>
    </source>
</evidence>
<dbReference type="PANTHER" id="PTHR33515:SF1">
    <property type="entry name" value="RIBOSOME-BINDING FACTOR A, CHLOROPLASTIC-RELATED"/>
    <property type="match status" value="1"/>
</dbReference>
<dbReference type="InterPro" id="IPR015946">
    <property type="entry name" value="KH_dom-like_a/b"/>
</dbReference>
<sequence>MEYRRADSVKGLLQKEISLLLRKVKDPRIGFVTITGVEVTDDLRHAKVYVSVMGAESMRTQTMEGLHSAAGFIRRELGRVLTLRRIPEIVFRYDESVERG</sequence>
<protein>
    <recommendedName>
        <fullName evidence="2">Ribosome-binding factor A</fullName>
    </recommendedName>
</protein>
<dbReference type="PROSITE" id="PS01319">
    <property type="entry name" value="RBFA"/>
    <property type="match status" value="1"/>
</dbReference>
<dbReference type="HAMAP" id="MF_00003">
    <property type="entry name" value="RbfA"/>
    <property type="match status" value="1"/>
</dbReference>
<reference evidence="1" key="1">
    <citation type="journal article" date="2014" name="Front. Microbiol.">
        <title>High frequency of phylogenetically diverse reductive dehalogenase-homologous genes in deep subseafloor sedimentary metagenomes.</title>
        <authorList>
            <person name="Kawai M."/>
            <person name="Futagami T."/>
            <person name="Toyoda A."/>
            <person name="Takaki Y."/>
            <person name="Nishi S."/>
            <person name="Hori S."/>
            <person name="Arai W."/>
            <person name="Tsubouchi T."/>
            <person name="Morono Y."/>
            <person name="Uchiyama I."/>
            <person name="Ito T."/>
            <person name="Fujiyama A."/>
            <person name="Inagaki F."/>
            <person name="Takami H."/>
        </authorList>
    </citation>
    <scope>NUCLEOTIDE SEQUENCE</scope>
    <source>
        <strain evidence="1">Expedition CK06-06</strain>
    </source>
</reference>
<name>X0RQG6_9ZZZZ</name>
<dbReference type="InterPro" id="IPR020053">
    <property type="entry name" value="Ribosome-bd_factorA_CS"/>
</dbReference>
<feature type="non-terminal residue" evidence="1">
    <location>
        <position position="100"/>
    </location>
</feature>
<accession>X0RQG6</accession>
<dbReference type="NCBIfam" id="TIGR00082">
    <property type="entry name" value="rbfA"/>
    <property type="match status" value="1"/>
</dbReference>
<dbReference type="GO" id="GO:0006364">
    <property type="term" value="P:rRNA processing"/>
    <property type="evidence" value="ECO:0007669"/>
    <property type="project" value="InterPro"/>
</dbReference>
<dbReference type="GO" id="GO:0005829">
    <property type="term" value="C:cytosol"/>
    <property type="evidence" value="ECO:0007669"/>
    <property type="project" value="TreeGrafter"/>
</dbReference>